<dbReference type="Gene3D" id="3.30.450.20">
    <property type="entry name" value="PAS domain"/>
    <property type="match status" value="1"/>
</dbReference>
<accession>A0ABQ0AUL6</accession>
<dbReference type="InterPro" id="IPR029787">
    <property type="entry name" value="Nucleotide_cyclase"/>
</dbReference>
<dbReference type="PANTHER" id="PTHR46663:SF4">
    <property type="entry name" value="DIGUANYLATE CYCLASE DGCT-RELATED"/>
    <property type="match status" value="1"/>
</dbReference>
<comment type="caution">
    <text evidence="3">The sequence shown here is derived from an EMBL/GenBank/DDBJ whole genome shotgun (WGS) entry which is preliminary data.</text>
</comment>
<reference evidence="3 4" key="1">
    <citation type="submission" date="2024-04" db="EMBL/GenBank/DDBJ databases">
        <title>Defined microbial consortia suppress multidrug-resistant proinflammatory Enterobacteriaceae via ecological control.</title>
        <authorList>
            <person name="Furuichi M."/>
            <person name="Kawaguchi T."/>
            <person name="Pust M."/>
            <person name="Yasuma K."/>
            <person name="Plichta D."/>
            <person name="Hasegawa N."/>
            <person name="Ohya T."/>
            <person name="Bhattarai S."/>
            <person name="Sasajima S."/>
            <person name="Aoto Y."/>
            <person name="Tuganbaev T."/>
            <person name="Yaginuma M."/>
            <person name="Ueda M."/>
            <person name="Okahashi N."/>
            <person name="Amafuji K."/>
            <person name="Kiridooshi Y."/>
            <person name="Sugita K."/>
            <person name="Strazar M."/>
            <person name="Skelly A."/>
            <person name="Suda W."/>
            <person name="Hattori M."/>
            <person name="Nakamoto N."/>
            <person name="Caballero S."/>
            <person name="Norman J."/>
            <person name="Olle B."/>
            <person name="Tanoue T."/>
            <person name="Arita M."/>
            <person name="Bucci V."/>
            <person name="Atarashi K."/>
            <person name="Xavier R."/>
            <person name="Honda K."/>
        </authorList>
    </citation>
    <scope>NUCLEOTIDE SEQUENCE [LARGE SCALE GENOMIC DNA]</scope>
    <source>
        <strain evidence="4">f13</strain>
    </source>
</reference>
<dbReference type="InterPro" id="IPR052163">
    <property type="entry name" value="DGC-Regulatory_Protein"/>
</dbReference>
<keyword evidence="1" id="KW-0472">Membrane</keyword>
<dbReference type="PROSITE" id="PS51257">
    <property type="entry name" value="PROKAR_LIPOPROTEIN"/>
    <property type="match status" value="1"/>
</dbReference>
<gene>
    <name evidence="3" type="ORF">F130042H8_07940</name>
</gene>
<protein>
    <recommendedName>
        <fullName evidence="2">GGDEF domain-containing protein</fullName>
    </recommendedName>
</protein>
<evidence type="ECO:0000256" key="1">
    <source>
        <dbReference type="SAM" id="Phobius"/>
    </source>
</evidence>
<name>A0ABQ0AUL6_9FIRM</name>
<keyword evidence="1" id="KW-0812">Transmembrane</keyword>
<dbReference type="SUPFAM" id="SSF55073">
    <property type="entry name" value="Nucleotide cyclase"/>
    <property type="match status" value="1"/>
</dbReference>
<dbReference type="Gene3D" id="3.30.70.270">
    <property type="match status" value="1"/>
</dbReference>
<sequence length="617" mass="71189">MKNNSDKIWKRWCLYFAAAFFAGGCFLTGAFFWYHDSIYDQILQKDMEQIDETSNYIANGVYEELMQGIHVLENINEGLELKGKASPEETQNFLSEVGANEKFDKIGLAYFDEFSPGDTCDRIDNEAFGEIIRNQEYYISNIQIDGEEINEREIIMAVPFYQGEQLVGAVWGRYPVAELARGVNIDNTTYRYFHIIDTNGNYITHSSNQYVLSQDCSLWDELDQYDLYGNTTVEEIRSNMDHCKSGNFWFEVDGKARYVNYAPLGINHWYIFSVLAEEELSGYVQSIERASAVLMACLGVFMVFVIAVIVAAARLVYLNIREKNRELEMKNRIFSVIQMNIKALVFIYDKGKNTFIIYHNDEEHQEEEIEAELFSPKHMLDLDMIKETDLDTYKHLYESIKAGKKHDPVEIRMRLGRTWGWKRIYLWEAYSGDTIGFIEDFNQWWEEMEHIRQKAGRDALTGLYNRRGFEQAVNAHMQDRRIPGAKVAFMCLDLDHFKEVNDQLGHPAGDRVLFEAAAVMNTVIRSEDLACRMGGDEFVLFFADIKDAEAARTIGEKLTEVLEKTYEKDGVRVTVSASIGIVVTDKGASLEKLYETADKALYEVKKAQRNGYKIVEE</sequence>
<keyword evidence="4" id="KW-1185">Reference proteome</keyword>
<proteinExistence type="predicted"/>
<dbReference type="NCBIfam" id="TIGR00254">
    <property type="entry name" value="GGDEF"/>
    <property type="match status" value="1"/>
</dbReference>
<dbReference type="PANTHER" id="PTHR46663">
    <property type="entry name" value="DIGUANYLATE CYCLASE DGCT-RELATED"/>
    <property type="match status" value="1"/>
</dbReference>
<keyword evidence="1" id="KW-1133">Transmembrane helix</keyword>
<feature type="domain" description="GGDEF" evidence="2">
    <location>
        <begin position="485"/>
        <end position="617"/>
    </location>
</feature>
<evidence type="ECO:0000313" key="4">
    <source>
        <dbReference type="Proteomes" id="UP001600894"/>
    </source>
</evidence>
<evidence type="ECO:0000259" key="2">
    <source>
        <dbReference type="PROSITE" id="PS50887"/>
    </source>
</evidence>
<dbReference type="CDD" id="cd12912">
    <property type="entry name" value="PDC2_MCP_like"/>
    <property type="match status" value="1"/>
</dbReference>
<dbReference type="CDD" id="cd01949">
    <property type="entry name" value="GGDEF"/>
    <property type="match status" value="1"/>
</dbReference>
<dbReference type="PROSITE" id="PS50887">
    <property type="entry name" value="GGDEF"/>
    <property type="match status" value="1"/>
</dbReference>
<dbReference type="RefSeq" id="WP_178301509.1">
    <property type="nucleotide sequence ID" value="NZ_BAABXL010000001.1"/>
</dbReference>
<dbReference type="Proteomes" id="UP001600894">
    <property type="component" value="Unassembled WGS sequence"/>
</dbReference>
<feature type="transmembrane region" description="Helical" evidence="1">
    <location>
        <begin position="12"/>
        <end position="34"/>
    </location>
</feature>
<dbReference type="Pfam" id="PF00990">
    <property type="entry name" value="GGDEF"/>
    <property type="match status" value="1"/>
</dbReference>
<dbReference type="SMART" id="SM00267">
    <property type="entry name" value="GGDEF"/>
    <property type="match status" value="1"/>
</dbReference>
<dbReference type="InterPro" id="IPR043128">
    <property type="entry name" value="Rev_trsase/Diguanyl_cyclase"/>
</dbReference>
<evidence type="ECO:0000313" key="3">
    <source>
        <dbReference type="EMBL" id="GAA6267734.1"/>
    </source>
</evidence>
<feature type="transmembrane region" description="Helical" evidence="1">
    <location>
        <begin position="293"/>
        <end position="317"/>
    </location>
</feature>
<dbReference type="EMBL" id="BAABXL010000001">
    <property type="protein sequence ID" value="GAA6267734.1"/>
    <property type="molecule type" value="Genomic_DNA"/>
</dbReference>
<organism evidence="3 4">
    <name type="scientific">Enterocloster alcoholdehydrogenati</name>
    <dbReference type="NCBI Taxonomy" id="2547410"/>
    <lineage>
        <taxon>Bacteria</taxon>
        <taxon>Bacillati</taxon>
        <taxon>Bacillota</taxon>
        <taxon>Clostridia</taxon>
        <taxon>Lachnospirales</taxon>
        <taxon>Lachnospiraceae</taxon>
        <taxon>Enterocloster</taxon>
    </lineage>
</organism>
<dbReference type="InterPro" id="IPR000160">
    <property type="entry name" value="GGDEF_dom"/>
</dbReference>